<evidence type="ECO:0000256" key="8">
    <source>
        <dbReference type="ARBA" id="ARBA00023273"/>
    </source>
</evidence>
<evidence type="ECO:0000256" key="6">
    <source>
        <dbReference type="ARBA" id="ARBA00023069"/>
    </source>
</evidence>
<evidence type="ECO:0000256" key="3">
    <source>
        <dbReference type="ARBA" id="ARBA00021602"/>
    </source>
</evidence>
<name>A0A1S3DAL6_DIACI</name>
<evidence type="ECO:0000256" key="5">
    <source>
        <dbReference type="ARBA" id="ARBA00022794"/>
    </source>
</evidence>
<dbReference type="STRING" id="121845.A0A1S3DAL6"/>
<dbReference type="InterPro" id="IPR021897">
    <property type="entry name" value="FAP206"/>
</dbReference>
<dbReference type="RefSeq" id="XP_008476999.1">
    <property type="nucleotide sequence ID" value="XM_008478777.2"/>
</dbReference>
<dbReference type="Proteomes" id="UP000079169">
    <property type="component" value="Unplaced"/>
</dbReference>
<keyword evidence="7" id="KW-0206">Cytoskeleton</keyword>
<evidence type="ECO:0000256" key="4">
    <source>
        <dbReference type="ARBA" id="ARBA00022490"/>
    </source>
</evidence>
<keyword evidence="6" id="KW-0969">Cilium</keyword>
<evidence type="ECO:0000256" key="1">
    <source>
        <dbReference type="ARBA" id="ARBA00004430"/>
    </source>
</evidence>
<dbReference type="GO" id="GO:0003356">
    <property type="term" value="P:regulation of cilium beat frequency"/>
    <property type="evidence" value="ECO:0007669"/>
    <property type="project" value="TreeGrafter"/>
</dbReference>
<evidence type="ECO:0000256" key="7">
    <source>
        <dbReference type="ARBA" id="ARBA00023212"/>
    </source>
</evidence>
<dbReference type="GO" id="GO:0005930">
    <property type="term" value="C:axoneme"/>
    <property type="evidence" value="ECO:0007669"/>
    <property type="project" value="UniProtKB-SubCell"/>
</dbReference>
<evidence type="ECO:0000313" key="10">
    <source>
        <dbReference type="Proteomes" id="UP000079169"/>
    </source>
</evidence>
<accession>A0A1S3DAL6</accession>
<comment type="function">
    <text evidence="9">Essential for sperm motility and is involved in the regulation of the beating frequency of motile cilia on the epithelial cells of the respiratory tract. Required for the establishment of radial spokes in sperm flagella.</text>
</comment>
<gene>
    <name evidence="11" type="primary">LOC103513921</name>
</gene>
<protein>
    <recommendedName>
        <fullName evidence="3">Cilia- and flagella-associated protein 206</fullName>
    </recommendedName>
</protein>
<keyword evidence="4" id="KW-0963">Cytoplasm</keyword>
<keyword evidence="5" id="KW-0970">Cilium biogenesis/degradation</keyword>
<sequence length="326" mass="38323">MEEIEVQLSYSFGKARIRVDLQKFTKYKNKYIVTEYVPTDVVVHKFTNVASFWKTLWKYLVSLHLLNDLDETLSRTFKQMKLPSPDLISYFIGESQEATELKKQYRERIDEKQIVNPKCKLVDFNPDVLLKFHGFSALILILEGFLVPGKVELGIIQYGNEAYSFSSPEEAYAFCQNVDNYLKKLLETVRQYPELIDFFNMKDILFNIKEQNTSMEPIKCETGIQTEVHPIPHFNDKNYHFNAYELMRRHWKKTQSYLTCENKSTKTCLLVDMSTQTYDMRSVSTQECDKATSMSRPVRYIYGLRGFNNDSVIQDEDYVPLLNLQL</sequence>
<dbReference type="GO" id="GO:0030030">
    <property type="term" value="P:cell projection organization"/>
    <property type="evidence" value="ECO:0007669"/>
    <property type="project" value="UniProtKB-KW"/>
</dbReference>
<evidence type="ECO:0000313" key="11">
    <source>
        <dbReference type="RefSeq" id="XP_008476999.1"/>
    </source>
</evidence>
<dbReference type="GO" id="GO:0036064">
    <property type="term" value="C:ciliary basal body"/>
    <property type="evidence" value="ECO:0007669"/>
    <property type="project" value="TreeGrafter"/>
</dbReference>
<dbReference type="KEGG" id="dci:103513921"/>
<dbReference type="PANTHER" id="PTHR21442">
    <property type="entry name" value="CILIA- AND FLAGELLA-ASSOCIATED PROTEIN 206"/>
    <property type="match status" value="1"/>
</dbReference>
<dbReference type="PaxDb" id="121845-A0A1S3DAL6"/>
<dbReference type="Pfam" id="PF12018">
    <property type="entry name" value="FAP206"/>
    <property type="match status" value="1"/>
</dbReference>
<dbReference type="AlphaFoldDB" id="A0A1S3DAL6"/>
<proteinExistence type="inferred from homology"/>
<evidence type="ECO:0000256" key="9">
    <source>
        <dbReference type="ARBA" id="ARBA00045321"/>
    </source>
</evidence>
<dbReference type="GeneID" id="103513921"/>
<keyword evidence="10" id="KW-1185">Reference proteome</keyword>
<dbReference type="PANTHER" id="PTHR21442:SF0">
    <property type="entry name" value="CILIA- AND FLAGELLA-ASSOCIATED PROTEIN 206"/>
    <property type="match status" value="1"/>
</dbReference>
<evidence type="ECO:0000256" key="2">
    <source>
        <dbReference type="ARBA" id="ARBA00010500"/>
    </source>
</evidence>
<comment type="subcellular location">
    <subcellularLocation>
        <location evidence="1">Cytoplasm</location>
        <location evidence="1">Cytoskeleton</location>
        <location evidence="1">Cilium axoneme</location>
    </subcellularLocation>
</comment>
<keyword evidence="8" id="KW-0966">Cell projection</keyword>
<organism evidence="10 11">
    <name type="scientific">Diaphorina citri</name>
    <name type="common">Asian citrus psyllid</name>
    <dbReference type="NCBI Taxonomy" id="121845"/>
    <lineage>
        <taxon>Eukaryota</taxon>
        <taxon>Metazoa</taxon>
        <taxon>Ecdysozoa</taxon>
        <taxon>Arthropoda</taxon>
        <taxon>Hexapoda</taxon>
        <taxon>Insecta</taxon>
        <taxon>Pterygota</taxon>
        <taxon>Neoptera</taxon>
        <taxon>Paraneoptera</taxon>
        <taxon>Hemiptera</taxon>
        <taxon>Sternorrhyncha</taxon>
        <taxon>Psylloidea</taxon>
        <taxon>Psyllidae</taxon>
        <taxon>Diaphorininae</taxon>
        <taxon>Diaphorina</taxon>
    </lineage>
</organism>
<reference evidence="11" key="1">
    <citation type="submission" date="2025-08" db="UniProtKB">
        <authorList>
            <consortium name="RefSeq"/>
        </authorList>
    </citation>
    <scope>IDENTIFICATION</scope>
</reference>
<comment type="similarity">
    <text evidence="2">Belongs to the CFAP206 family.</text>
</comment>